<dbReference type="OrthoDB" id="517757at2"/>
<sequence length="359" mass="39578">MTEANQINDNLSQPQSESKSNDLAINEGINRTVDAIVDLAMNKVSDEQERQLVQSDIAGILRDSLYELVDSKAERPKPQPAFTEQSTFTTQPDFTTQDTSNIGNTAQAGIDVAKEVQNLGFVEFTAGLINGTFDAIIGSTIKQMQAYADLVANLAKTLKQFEAENVSQAQVTAHLIERYPDPNDNSQTVVRSDYTFTNQQLKEVAEALELETSNLDTPLSLTIAQNATQFNANQVKDIRKKLSESLAQSMLDHLREMAREGMARIVISDGEILSKLTFKVSSSEADRKAESRYVREQGGAYIRGRAGWGWGRVSVGGSYSKLDVKAVNESSFDSLTMSTEIIGQVKLRFRTETFAPVES</sequence>
<proteinExistence type="predicted"/>
<dbReference type="RefSeq" id="WP_124155069.1">
    <property type="nucleotide sequence ID" value="NZ_CAWOLW010000027.1"/>
</dbReference>
<comment type="caution">
    <text evidence="2">The sequence shown here is derived from an EMBL/GenBank/DDBJ whole genome shotgun (WGS) entry which is preliminary data.</text>
</comment>
<reference evidence="2 3" key="1">
    <citation type="journal article" date="2018" name="ACS Chem. Biol.">
        <title>Ketoreductase domain dysfunction expands chemodiversity: malyngamide biosynthesis in the cyanobacterium Okeania hirsuta.</title>
        <authorList>
            <person name="Moss N.A."/>
            <person name="Leao T."/>
            <person name="Rankin M."/>
            <person name="McCullough T.M."/>
            <person name="Qu P."/>
            <person name="Korobeynikov A."/>
            <person name="Smith J.L."/>
            <person name="Gerwick L."/>
            <person name="Gerwick W.H."/>
        </authorList>
    </citation>
    <scope>NUCLEOTIDE SEQUENCE [LARGE SCALE GENOMIC DNA]</scope>
    <source>
        <strain evidence="2 3">PAB10Feb10-1</strain>
    </source>
</reference>
<protein>
    <submittedName>
        <fullName evidence="2">Uncharacterized protein</fullName>
    </submittedName>
</protein>
<dbReference type="Proteomes" id="UP000269154">
    <property type="component" value="Unassembled WGS sequence"/>
</dbReference>
<name>A0A3N6RKJ1_9CYAN</name>
<evidence type="ECO:0000256" key="1">
    <source>
        <dbReference type="SAM" id="MobiDB-lite"/>
    </source>
</evidence>
<feature type="region of interest" description="Disordered" evidence="1">
    <location>
        <begin position="1"/>
        <end position="21"/>
    </location>
</feature>
<evidence type="ECO:0000313" key="2">
    <source>
        <dbReference type="EMBL" id="RQH35901.1"/>
    </source>
</evidence>
<keyword evidence="3" id="KW-1185">Reference proteome</keyword>
<dbReference type="AlphaFoldDB" id="A0A3N6RKJ1"/>
<gene>
    <name evidence="2" type="ORF">D5R40_19680</name>
</gene>
<organism evidence="2 3">
    <name type="scientific">Okeania hirsuta</name>
    <dbReference type="NCBI Taxonomy" id="1458930"/>
    <lineage>
        <taxon>Bacteria</taxon>
        <taxon>Bacillati</taxon>
        <taxon>Cyanobacteriota</taxon>
        <taxon>Cyanophyceae</taxon>
        <taxon>Oscillatoriophycideae</taxon>
        <taxon>Oscillatoriales</taxon>
        <taxon>Microcoleaceae</taxon>
        <taxon>Okeania</taxon>
    </lineage>
</organism>
<evidence type="ECO:0000313" key="3">
    <source>
        <dbReference type="Proteomes" id="UP000269154"/>
    </source>
</evidence>
<accession>A0A3N6RKJ1</accession>
<dbReference type="EMBL" id="RCBY01000122">
    <property type="protein sequence ID" value="RQH35901.1"/>
    <property type="molecule type" value="Genomic_DNA"/>
</dbReference>